<dbReference type="AlphaFoldDB" id="A0A165B9Y8"/>
<proteinExistence type="predicted"/>
<evidence type="ECO:0000313" key="2">
    <source>
        <dbReference type="EMBL" id="KZV80158.1"/>
    </source>
</evidence>
<sequence>MGRLSESSGSSSDVDHQGMSLKSPVYGDGPQSTRPFEFPTVSAIVDSEQPSTSQPSTRQSTLGPAGTRLRQVALKVMHMQRSSTHFNKAGGAGAEPGKQTAEELYGHLRQRCDITVIDYNSVRSSSRTLDNEGLRAYLAGGHRRPP</sequence>
<protein>
    <submittedName>
        <fullName evidence="2">Uncharacterized protein</fullName>
    </submittedName>
</protein>
<dbReference type="InParanoid" id="A0A165B9Y8"/>
<dbReference type="EMBL" id="KV426515">
    <property type="protein sequence ID" value="KZV80158.1"/>
    <property type="molecule type" value="Genomic_DNA"/>
</dbReference>
<name>A0A165B9Y8_EXIGL</name>
<gene>
    <name evidence="2" type="ORF">EXIGLDRAFT_845815</name>
</gene>
<feature type="compositionally biased region" description="Low complexity" evidence="1">
    <location>
        <begin position="1"/>
        <end position="12"/>
    </location>
</feature>
<keyword evidence="3" id="KW-1185">Reference proteome</keyword>
<feature type="region of interest" description="Disordered" evidence="1">
    <location>
        <begin position="1"/>
        <end position="66"/>
    </location>
</feature>
<evidence type="ECO:0000256" key="1">
    <source>
        <dbReference type="SAM" id="MobiDB-lite"/>
    </source>
</evidence>
<dbReference type="Proteomes" id="UP000077266">
    <property type="component" value="Unassembled WGS sequence"/>
</dbReference>
<accession>A0A165B9Y8</accession>
<organism evidence="2 3">
    <name type="scientific">Exidia glandulosa HHB12029</name>
    <dbReference type="NCBI Taxonomy" id="1314781"/>
    <lineage>
        <taxon>Eukaryota</taxon>
        <taxon>Fungi</taxon>
        <taxon>Dikarya</taxon>
        <taxon>Basidiomycota</taxon>
        <taxon>Agaricomycotina</taxon>
        <taxon>Agaricomycetes</taxon>
        <taxon>Auriculariales</taxon>
        <taxon>Exidiaceae</taxon>
        <taxon>Exidia</taxon>
    </lineage>
</organism>
<reference evidence="2 3" key="1">
    <citation type="journal article" date="2016" name="Mol. Biol. Evol.">
        <title>Comparative Genomics of Early-Diverging Mushroom-Forming Fungi Provides Insights into the Origins of Lignocellulose Decay Capabilities.</title>
        <authorList>
            <person name="Nagy L.G."/>
            <person name="Riley R."/>
            <person name="Tritt A."/>
            <person name="Adam C."/>
            <person name="Daum C."/>
            <person name="Floudas D."/>
            <person name="Sun H."/>
            <person name="Yadav J.S."/>
            <person name="Pangilinan J."/>
            <person name="Larsson K.H."/>
            <person name="Matsuura K."/>
            <person name="Barry K."/>
            <person name="Labutti K."/>
            <person name="Kuo R."/>
            <person name="Ohm R.A."/>
            <person name="Bhattacharya S.S."/>
            <person name="Shirouzu T."/>
            <person name="Yoshinaga Y."/>
            <person name="Martin F.M."/>
            <person name="Grigoriev I.V."/>
            <person name="Hibbett D.S."/>
        </authorList>
    </citation>
    <scope>NUCLEOTIDE SEQUENCE [LARGE SCALE GENOMIC DNA]</scope>
    <source>
        <strain evidence="2 3">HHB12029</strain>
    </source>
</reference>
<dbReference type="STRING" id="1314781.A0A165B9Y8"/>
<feature type="compositionally biased region" description="Low complexity" evidence="1">
    <location>
        <begin position="47"/>
        <end position="61"/>
    </location>
</feature>
<evidence type="ECO:0000313" key="3">
    <source>
        <dbReference type="Proteomes" id="UP000077266"/>
    </source>
</evidence>
<dbReference type="OrthoDB" id="165352at2759"/>